<comment type="caution">
    <text evidence="1">The sequence shown here is derived from an EMBL/GenBank/DDBJ whole genome shotgun (WGS) entry which is preliminary data.</text>
</comment>
<reference evidence="2" key="1">
    <citation type="journal article" date="2022" name="Nat. Commun.">
        <title>Chromosome evolution and the genetic basis of agronomically important traits in greater yam.</title>
        <authorList>
            <person name="Bredeson J.V."/>
            <person name="Lyons J.B."/>
            <person name="Oniyinde I.O."/>
            <person name="Okereke N.R."/>
            <person name="Kolade O."/>
            <person name="Nnabue I."/>
            <person name="Nwadili C.O."/>
            <person name="Hribova E."/>
            <person name="Parker M."/>
            <person name="Nwogha J."/>
            <person name="Shu S."/>
            <person name="Carlson J."/>
            <person name="Kariba R."/>
            <person name="Muthemba S."/>
            <person name="Knop K."/>
            <person name="Barton G.J."/>
            <person name="Sherwood A.V."/>
            <person name="Lopez-Montes A."/>
            <person name="Asiedu R."/>
            <person name="Jamnadass R."/>
            <person name="Muchugi A."/>
            <person name="Goodstein D."/>
            <person name="Egesi C.N."/>
            <person name="Featherston J."/>
            <person name="Asfaw A."/>
            <person name="Simpson G.G."/>
            <person name="Dolezel J."/>
            <person name="Hendre P.S."/>
            <person name="Van Deynze A."/>
            <person name="Kumar P.L."/>
            <person name="Obidiegwu J.E."/>
            <person name="Bhattacharjee R."/>
            <person name="Rokhsar D.S."/>
        </authorList>
    </citation>
    <scope>NUCLEOTIDE SEQUENCE [LARGE SCALE GENOMIC DNA]</scope>
    <source>
        <strain evidence="2">cv. TDa95/00328</strain>
    </source>
</reference>
<accession>A0ACB7U0U5</accession>
<keyword evidence="2" id="KW-1185">Reference proteome</keyword>
<evidence type="ECO:0000313" key="1">
    <source>
        <dbReference type="EMBL" id="KAH7653941.1"/>
    </source>
</evidence>
<sequence length="299" mass="33508">MGDSECSFSISNLMCQEDRALLDAEDEEEEEDEEKSEVFLVLKDSETEDDEYIESLFSREASFDGRGVDSLAGNESSLLLVAGGDWLKCARSDAIQWMLREGKCWAVKLAAVACLSLAAKMEELRVPALSEFRLEEYQFRSDIIQRMELLILNTLEWRMSSVTPFAYLSYFTAKFQFGSELKDLLPKAIALIFSTIEVMNFVDHRASEIAAAAILAASNQRLTKKLMESKMSFISLCASLQSEHVFACYTMMVQKSLKVGLKTSKILISSDLSTNRESGNSSIDVINVVAASSKRRRLE</sequence>
<name>A0ACB7U0U5_DIOAL</name>
<protein>
    <submittedName>
        <fullName evidence="1">Cyclin-like protein</fullName>
    </submittedName>
</protein>
<proteinExistence type="predicted"/>
<evidence type="ECO:0000313" key="2">
    <source>
        <dbReference type="Proteomes" id="UP000827976"/>
    </source>
</evidence>
<dbReference type="EMBL" id="CM037029">
    <property type="protein sequence ID" value="KAH7653941.1"/>
    <property type="molecule type" value="Genomic_DNA"/>
</dbReference>
<dbReference type="Proteomes" id="UP000827976">
    <property type="component" value="Chromosome 19"/>
</dbReference>
<organism evidence="1 2">
    <name type="scientific">Dioscorea alata</name>
    <name type="common">Purple yam</name>
    <dbReference type="NCBI Taxonomy" id="55571"/>
    <lineage>
        <taxon>Eukaryota</taxon>
        <taxon>Viridiplantae</taxon>
        <taxon>Streptophyta</taxon>
        <taxon>Embryophyta</taxon>
        <taxon>Tracheophyta</taxon>
        <taxon>Spermatophyta</taxon>
        <taxon>Magnoliopsida</taxon>
        <taxon>Liliopsida</taxon>
        <taxon>Dioscoreales</taxon>
        <taxon>Dioscoreaceae</taxon>
        <taxon>Dioscorea</taxon>
    </lineage>
</organism>
<gene>
    <name evidence="1" type="ORF">IHE45_19G112000</name>
</gene>